<dbReference type="EMBL" id="KZ293415">
    <property type="protein sequence ID" value="PBK78249.1"/>
    <property type="molecule type" value="Genomic_DNA"/>
</dbReference>
<evidence type="ECO:0000256" key="1">
    <source>
        <dbReference type="SAM" id="MobiDB-lite"/>
    </source>
</evidence>
<keyword evidence="2" id="KW-0812">Transmembrane</keyword>
<name>A0A2H3C587_9AGAR</name>
<proteinExistence type="predicted"/>
<evidence type="ECO:0000313" key="3">
    <source>
        <dbReference type="EMBL" id="PBK78249.1"/>
    </source>
</evidence>
<keyword evidence="2" id="KW-1133">Transmembrane helix</keyword>
<protein>
    <submittedName>
        <fullName evidence="3">Uncharacterized protein</fullName>
    </submittedName>
</protein>
<feature type="region of interest" description="Disordered" evidence="1">
    <location>
        <begin position="1"/>
        <end position="42"/>
    </location>
</feature>
<reference evidence="4" key="1">
    <citation type="journal article" date="2017" name="Nat. Ecol. Evol.">
        <title>Genome expansion and lineage-specific genetic innovations in the forest pathogenic fungi Armillaria.</title>
        <authorList>
            <person name="Sipos G."/>
            <person name="Prasanna A.N."/>
            <person name="Walter M.C."/>
            <person name="O'Connor E."/>
            <person name="Balint B."/>
            <person name="Krizsan K."/>
            <person name="Kiss B."/>
            <person name="Hess J."/>
            <person name="Varga T."/>
            <person name="Slot J."/>
            <person name="Riley R."/>
            <person name="Boka B."/>
            <person name="Rigling D."/>
            <person name="Barry K."/>
            <person name="Lee J."/>
            <person name="Mihaltcheva S."/>
            <person name="LaButti K."/>
            <person name="Lipzen A."/>
            <person name="Waldron R."/>
            <person name="Moloney N.M."/>
            <person name="Sperisen C."/>
            <person name="Kredics L."/>
            <person name="Vagvoelgyi C."/>
            <person name="Patrignani A."/>
            <person name="Fitzpatrick D."/>
            <person name="Nagy I."/>
            <person name="Doyle S."/>
            <person name="Anderson J.B."/>
            <person name="Grigoriev I.V."/>
            <person name="Gueldener U."/>
            <person name="Muensterkoetter M."/>
            <person name="Nagy L.G."/>
        </authorList>
    </citation>
    <scope>NUCLEOTIDE SEQUENCE [LARGE SCALE GENOMIC DNA]</scope>
    <source>
        <strain evidence="4">28-4</strain>
    </source>
</reference>
<evidence type="ECO:0000313" key="4">
    <source>
        <dbReference type="Proteomes" id="UP000218334"/>
    </source>
</evidence>
<accession>A0A2H3C587</accession>
<dbReference type="AlphaFoldDB" id="A0A2H3C587"/>
<feature type="compositionally biased region" description="Acidic residues" evidence="1">
    <location>
        <begin position="8"/>
        <end position="41"/>
    </location>
</feature>
<feature type="transmembrane region" description="Helical" evidence="2">
    <location>
        <begin position="50"/>
        <end position="70"/>
    </location>
</feature>
<evidence type="ECO:0000256" key="2">
    <source>
        <dbReference type="SAM" id="Phobius"/>
    </source>
</evidence>
<sequence>MIATNFYDLDDEFELDEEEEEEVSDEENELDTGEEEGEDDDKNVVEANHAALVAYYVTPILLAFLLWVFYF</sequence>
<gene>
    <name evidence="3" type="ORF">ARMSODRAFT_32652</name>
</gene>
<keyword evidence="4" id="KW-1185">Reference proteome</keyword>
<organism evidence="3 4">
    <name type="scientific">Armillaria solidipes</name>
    <dbReference type="NCBI Taxonomy" id="1076256"/>
    <lineage>
        <taxon>Eukaryota</taxon>
        <taxon>Fungi</taxon>
        <taxon>Dikarya</taxon>
        <taxon>Basidiomycota</taxon>
        <taxon>Agaricomycotina</taxon>
        <taxon>Agaricomycetes</taxon>
        <taxon>Agaricomycetidae</taxon>
        <taxon>Agaricales</taxon>
        <taxon>Marasmiineae</taxon>
        <taxon>Physalacriaceae</taxon>
        <taxon>Armillaria</taxon>
    </lineage>
</organism>
<keyword evidence="2" id="KW-0472">Membrane</keyword>
<dbReference type="Proteomes" id="UP000218334">
    <property type="component" value="Unassembled WGS sequence"/>
</dbReference>